<dbReference type="RefSeq" id="WP_132288415.1">
    <property type="nucleotide sequence ID" value="NZ_SMFU01000007.1"/>
</dbReference>
<evidence type="ECO:0000313" key="3">
    <source>
        <dbReference type="Proteomes" id="UP000294546"/>
    </source>
</evidence>
<dbReference type="OrthoDB" id="9796958at2"/>
<dbReference type="EMBL" id="SMFU01000007">
    <property type="protein sequence ID" value="TCK08934.1"/>
    <property type="molecule type" value="Genomic_DNA"/>
</dbReference>
<dbReference type="Pfam" id="PF00857">
    <property type="entry name" value="Isochorismatase"/>
    <property type="match status" value="1"/>
</dbReference>
<dbReference type="PANTHER" id="PTHR14119:SF3">
    <property type="entry name" value="ISOCHORISMATASE DOMAIN-CONTAINING PROTEIN 2"/>
    <property type="match status" value="1"/>
</dbReference>
<evidence type="ECO:0000313" key="2">
    <source>
        <dbReference type="EMBL" id="TCK08934.1"/>
    </source>
</evidence>
<dbReference type="InterPro" id="IPR000868">
    <property type="entry name" value="Isochorismatase-like_dom"/>
</dbReference>
<dbReference type="InterPro" id="IPR036380">
    <property type="entry name" value="Isochorismatase-like_sf"/>
</dbReference>
<sequence>MLIQPNNSCLLVVDIQEKLAPAIQEHETILENACWLTDIANRLHIPVLASEQYPQGLGETLEPLRHRIPREQTFSKLAFACSDDSACADALQSLRSEQVVIIGMEAHVCVLQTAMRLEQEGRQVFVVRDCIGSRKAEDKNAALERLRDNGIEIVTREMVAFEWLRKAGTERFRQISREFLR</sequence>
<dbReference type="PANTHER" id="PTHR14119">
    <property type="entry name" value="HYDROLASE"/>
    <property type="match status" value="1"/>
</dbReference>
<keyword evidence="3" id="KW-1185">Reference proteome</keyword>
<evidence type="ECO:0000259" key="1">
    <source>
        <dbReference type="Pfam" id="PF00857"/>
    </source>
</evidence>
<protein>
    <submittedName>
        <fullName evidence="2">Nicotinamidase-related amidase</fullName>
    </submittedName>
</protein>
<gene>
    <name evidence="2" type="ORF">CLV83_1030</name>
</gene>
<dbReference type="AlphaFoldDB" id="A0A4R1GKN6"/>
<dbReference type="CDD" id="cd01012">
    <property type="entry name" value="YcaC_related"/>
    <property type="match status" value="1"/>
</dbReference>
<proteinExistence type="predicted"/>
<dbReference type="Gene3D" id="3.40.50.850">
    <property type="entry name" value="Isochorismatase-like"/>
    <property type="match status" value="1"/>
</dbReference>
<reference evidence="2 3" key="1">
    <citation type="submission" date="2019-03" db="EMBL/GenBank/DDBJ databases">
        <title>Genomic Encyclopedia of Archaeal and Bacterial Type Strains, Phase II (KMG-II): from individual species to whole genera.</title>
        <authorList>
            <person name="Goeker M."/>
        </authorList>
    </citation>
    <scope>NUCLEOTIDE SEQUENCE [LARGE SCALE GENOMIC DNA]</scope>
    <source>
        <strain evidence="2 3">DSM 27697</strain>
    </source>
</reference>
<feature type="domain" description="Isochorismatase-like" evidence="1">
    <location>
        <begin position="8"/>
        <end position="157"/>
    </location>
</feature>
<accession>A0A4R1GKN6</accession>
<organism evidence="2 3">
    <name type="scientific">Marinobacterium mangrovicola</name>
    <dbReference type="NCBI Taxonomy" id="1476959"/>
    <lineage>
        <taxon>Bacteria</taxon>
        <taxon>Pseudomonadati</taxon>
        <taxon>Pseudomonadota</taxon>
        <taxon>Gammaproteobacteria</taxon>
        <taxon>Oceanospirillales</taxon>
        <taxon>Oceanospirillaceae</taxon>
        <taxon>Marinobacterium</taxon>
    </lineage>
</organism>
<dbReference type="SUPFAM" id="SSF52499">
    <property type="entry name" value="Isochorismatase-like hydrolases"/>
    <property type="match status" value="1"/>
</dbReference>
<dbReference type="Proteomes" id="UP000294546">
    <property type="component" value="Unassembled WGS sequence"/>
</dbReference>
<dbReference type="InterPro" id="IPR050993">
    <property type="entry name" value="Isochorismatase_domain"/>
</dbReference>
<comment type="caution">
    <text evidence="2">The sequence shown here is derived from an EMBL/GenBank/DDBJ whole genome shotgun (WGS) entry which is preliminary data.</text>
</comment>
<name>A0A4R1GKN6_9GAMM</name>